<evidence type="ECO:0000313" key="1">
    <source>
        <dbReference type="EMBL" id="EMZ16960.1"/>
    </source>
</evidence>
<dbReference type="HOGENOM" id="CLU_3328063_0_0_9"/>
<accession>N1ZT24</accession>
<reference evidence="1 2" key="1">
    <citation type="journal article" date="2014" name="Genome Announc.">
        <title>Draft genome sequences of the altered schaedler flora, a defined bacterial community from gnotobiotic mice.</title>
        <authorList>
            <person name="Wannemuehler M.J."/>
            <person name="Overstreet A.M."/>
            <person name="Ward D.V."/>
            <person name="Phillips G.J."/>
        </authorList>
    </citation>
    <scope>NUCLEOTIDE SEQUENCE [LARGE SCALE GENOMIC DNA]</scope>
    <source>
        <strain evidence="1 2">ASF492</strain>
    </source>
</reference>
<proteinExistence type="predicted"/>
<dbReference type="AlphaFoldDB" id="N1ZT24"/>
<dbReference type="eggNOG" id="ENOG502ZPZB">
    <property type="taxonomic scope" value="Bacteria"/>
</dbReference>
<organism evidence="1 2">
    <name type="scientific">Eubacterium plexicaudatum ASF492</name>
    <dbReference type="NCBI Taxonomy" id="1235802"/>
    <lineage>
        <taxon>Bacteria</taxon>
        <taxon>Bacillati</taxon>
        <taxon>Bacillota</taxon>
        <taxon>Clostridia</taxon>
        <taxon>Eubacteriales</taxon>
        <taxon>Eubacteriaceae</taxon>
        <taxon>Eubacterium</taxon>
    </lineage>
</organism>
<sequence>MRNQAEKIFLNFFLKGQGSLALYQIPLVSESNGKGVDA</sequence>
<comment type="caution">
    <text evidence="1">The sequence shown here is derived from an EMBL/GenBank/DDBJ whole genome shotgun (WGS) entry which is preliminary data.</text>
</comment>
<dbReference type="Proteomes" id="UP000012589">
    <property type="component" value="Unassembled WGS sequence"/>
</dbReference>
<protein>
    <submittedName>
        <fullName evidence="1">Uncharacterized protein</fullName>
    </submittedName>
</protein>
<name>N1ZT24_9FIRM</name>
<gene>
    <name evidence="1" type="ORF">C823_06125</name>
</gene>
<keyword evidence="2" id="KW-1185">Reference proteome</keyword>
<evidence type="ECO:0000313" key="2">
    <source>
        <dbReference type="Proteomes" id="UP000012589"/>
    </source>
</evidence>
<dbReference type="EMBL" id="AQFT01000220">
    <property type="protein sequence ID" value="EMZ16960.1"/>
    <property type="molecule type" value="Genomic_DNA"/>
</dbReference>